<evidence type="ECO:0000313" key="5">
    <source>
        <dbReference type="EMBL" id="OZS77841.1"/>
    </source>
</evidence>
<organism evidence="5 6">
    <name type="scientific">Tetzosporium hominis</name>
    <dbReference type="NCBI Taxonomy" id="2020506"/>
    <lineage>
        <taxon>Bacteria</taxon>
        <taxon>Bacillati</taxon>
        <taxon>Bacillota</taxon>
        <taxon>Bacilli</taxon>
        <taxon>Bacillales</taxon>
        <taxon>Caryophanaceae</taxon>
        <taxon>Tetzosporium</taxon>
    </lineage>
</organism>
<evidence type="ECO:0000313" key="6">
    <source>
        <dbReference type="Proteomes" id="UP000217065"/>
    </source>
</evidence>
<gene>
    <name evidence="5" type="ORF">CF394_08790</name>
</gene>
<dbReference type="Proteomes" id="UP000217065">
    <property type="component" value="Unassembled WGS sequence"/>
</dbReference>
<evidence type="ECO:0000256" key="3">
    <source>
        <dbReference type="ARBA" id="ARBA00022857"/>
    </source>
</evidence>
<keyword evidence="4" id="KW-0560">Oxidoreductase</keyword>
<dbReference type="SUPFAM" id="SSF51735">
    <property type="entry name" value="NAD(P)-binding Rossmann-fold domains"/>
    <property type="match status" value="1"/>
</dbReference>
<dbReference type="RefSeq" id="WP_094943046.1">
    <property type="nucleotide sequence ID" value="NZ_NOKQ01000217.1"/>
</dbReference>
<keyword evidence="6" id="KW-1185">Reference proteome</keyword>
<dbReference type="OrthoDB" id="9794387at2"/>
<keyword evidence="3" id="KW-0521">NADP</keyword>
<dbReference type="Gene3D" id="3.40.50.720">
    <property type="entry name" value="NAD(P)-binding Rossmann-like Domain"/>
    <property type="match status" value="1"/>
</dbReference>
<dbReference type="GO" id="GO:0005737">
    <property type="term" value="C:cytoplasm"/>
    <property type="evidence" value="ECO:0007669"/>
    <property type="project" value="UniProtKB-SubCell"/>
</dbReference>
<dbReference type="InterPro" id="IPR002347">
    <property type="entry name" value="SDR_fam"/>
</dbReference>
<dbReference type="PRINTS" id="PR00081">
    <property type="entry name" value="GDHRDH"/>
</dbReference>
<name>A0A264W2Q2_9BACL</name>
<reference evidence="5 6" key="1">
    <citation type="submission" date="2017-07" db="EMBL/GenBank/DDBJ databases">
        <title>Tetzosporium hominis gen.nov. sp.nov.</title>
        <authorList>
            <person name="Tetz G."/>
            <person name="Tetz V."/>
        </authorList>
    </citation>
    <scope>NUCLEOTIDE SEQUENCE [LARGE SCALE GENOMIC DNA]</scope>
    <source>
        <strain evidence="5 6">VT-49</strain>
    </source>
</reference>
<comment type="caution">
    <text evidence="5">The sequence shown here is derived from an EMBL/GenBank/DDBJ whole genome shotgun (WGS) entry which is preliminary data.</text>
</comment>
<evidence type="ECO:0008006" key="7">
    <source>
        <dbReference type="Google" id="ProtNLM"/>
    </source>
</evidence>
<dbReference type="Pfam" id="PF00106">
    <property type="entry name" value="adh_short"/>
    <property type="match status" value="1"/>
</dbReference>
<dbReference type="GO" id="GO:0004757">
    <property type="term" value="F:sepiapterin reductase (NADP+) activity"/>
    <property type="evidence" value="ECO:0007669"/>
    <property type="project" value="TreeGrafter"/>
</dbReference>
<proteinExistence type="predicted"/>
<comment type="subcellular location">
    <subcellularLocation>
        <location evidence="1">Cytoplasm</location>
    </subcellularLocation>
</comment>
<dbReference type="InterPro" id="IPR036291">
    <property type="entry name" value="NAD(P)-bd_dom_sf"/>
</dbReference>
<dbReference type="InterPro" id="IPR051721">
    <property type="entry name" value="Biopterin_syn/organic_redct"/>
</dbReference>
<dbReference type="PANTHER" id="PTHR44085">
    <property type="entry name" value="SEPIAPTERIN REDUCTASE"/>
    <property type="match status" value="1"/>
</dbReference>
<evidence type="ECO:0000256" key="2">
    <source>
        <dbReference type="ARBA" id="ARBA00022490"/>
    </source>
</evidence>
<dbReference type="GO" id="GO:0006729">
    <property type="term" value="P:tetrahydrobiopterin biosynthetic process"/>
    <property type="evidence" value="ECO:0007669"/>
    <property type="project" value="TreeGrafter"/>
</dbReference>
<dbReference type="EMBL" id="NOKQ01000217">
    <property type="protein sequence ID" value="OZS77841.1"/>
    <property type="molecule type" value="Genomic_DNA"/>
</dbReference>
<evidence type="ECO:0000256" key="1">
    <source>
        <dbReference type="ARBA" id="ARBA00004496"/>
    </source>
</evidence>
<keyword evidence="2" id="KW-0963">Cytoplasm</keyword>
<dbReference type="AlphaFoldDB" id="A0A264W2Q2"/>
<evidence type="ECO:0000256" key="4">
    <source>
        <dbReference type="ARBA" id="ARBA00023002"/>
    </source>
</evidence>
<dbReference type="PANTHER" id="PTHR44085:SF2">
    <property type="entry name" value="SEPIAPTERIN REDUCTASE"/>
    <property type="match status" value="1"/>
</dbReference>
<sequence>MELAVVTGASKGLGEGLVESFLEKGIPVIGIARSETAKREGLTSLLYDLSKSGVPLTAAEHVWQEVVKSGATKVTLIHNASVIDPIERIGKLDPDRVETAFRVNVMAPMLMTNVWLTKAKSWDGQLTIVNVTSGAGSRPISGWSVYNSTKAAINMHTQVAGLELDQENSKHRVIAYNPGVMDTGMQETIRSSSEEAFADVGRFQELKEKGDLRSPRTVADALVELLDAPPIENGRIYSVSELL</sequence>
<accession>A0A264W2Q2</accession>
<protein>
    <recommendedName>
        <fullName evidence="7">Short-chain dehydrogenase</fullName>
    </recommendedName>
</protein>